<gene>
    <name evidence="5" type="ORF">GCM10022416_57760</name>
</gene>
<dbReference type="Gene3D" id="1.10.10.10">
    <property type="entry name" value="Winged helix-like DNA-binding domain superfamily/Winged helix DNA-binding domain"/>
    <property type="match status" value="1"/>
</dbReference>
<evidence type="ECO:0000259" key="4">
    <source>
        <dbReference type="PROSITE" id="PS50949"/>
    </source>
</evidence>
<dbReference type="RefSeq" id="WP_378270582.1">
    <property type="nucleotide sequence ID" value="NZ_JBHTFR010000001.1"/>
</dbReference>
<evidence type="ECO:0000256" key="3">
    <source>
        <dbReference type="ARBA" id="ARBA00023163"/>
    </source>
</evidence>
<name>A0ABP7ZFV9_9ACTN</name>
<dbReference type="InterPro" id="IPR036388">
    <property type="entry name" value="WH-like_DNA-bd_sf"/>
</dbReference>
<dbReference type="PRINTS" id="PR00035">
    <property type="entry name" value="HTHGNTR"/>
</dbReference>
<keyword evidence="1" id="KW-0805">Transcription regulation</keyword>
<dbReference type="InterPro" id="IPR050679">
    <property type="entry name" value="Bact_HTH_transcr_reg"/>
</dbReference>
<dbReference type="SMART" id="SM00345">
    <property type="entry name" value="HTH_GNTR"/>
    <property type="match status" value="1"/>
</dbReference>
<protein>
    <submittedName>
        <fullName evidence="5">GntR family transcriptional regulator</fullName>
    </submittedName>
</protein>
<evidence type="ECO:0000256" key="2">
    <source>
        <dbReference type="ARBA" id="ARBA00023125"/>
    </source>
</evidence>
<evidence type="ECO:0000313" key="5">
    <source>
        <dbReference type="EMBL" id="GAA4156537.1"/>
    </source>
</evidence>
<keyword evidence="2" id="KW-0238">DNA-binding</keyword>
<dbReference type="Pfam" id="PF07702">
    <property type="entry name" value="UTRA"/>
    <property type="match status" value="1"/>
</dbReference>
<accession>A0ABP7ZFV9</accession>
<proteinExistence type="predicted"/>
<evidence type="ECO:0000256" key="1">
    <source>
        <dbReference type="ARBA" id="ARBA00023015"/>
    </source>
</evidence>
<dbReference type="InterPro" id="IPR036390">
    <property type="entry name" value="WH_DNA-bd_sf"/>
</dbReference>
<evidence type="ECO:0000313" key="6">
    <source>
        <dbReference type="Proteomes" id="UP001500266"/>
    </source>
</evidence>
<dbReference type="InterPro" id="IPR028978">
    <property type="entry name" value="Chorismate_lyase_/UTRA_dom_sf"/>
</dbReference>
<dbReference type="InterPro" id="IPR011663">
    <property type="entry name" value="UTRA"/>
</dbReference>
<dbReference type="Proteomes" id="UP001500266">
    <property type="component" value="Unassembled WGS sequence"/>
</dbReference>
<dbReference type="Gene3D" id="3.40.1410.10">
    <property type="entry name" value="Chorismate lyase-like"/>
    <property type="match status" value="1"/>
</dbReference>
<comment type="caution">
    <text evidence="5">The sequence shown here is derived from an EMBL/GenBank/DDBJ whole genome shotgun (WGS) entry which is preliminary data.</text>
</comment>
<dbReference type="SMART" id="SM00866">
    <property type="entry name" value="UTRA"/>
    <property type="match status" value="1"/>
</dbReference>
<dbReference type="PANTHER" id="PTHR44846:SF17">
    <property type="entry name" value="GNTR-FAMILY TRANSCRIPTIONAL REGULATOR"/>
    <property type="match status" value="1"/>
</dbReference>
<dbReference type="PROSITE" id="PS50949">
    <property type="entry name" value="HTH_GNTR"/>
    <property type="match status" value="1"/>
</dbReference>
<reference evidence="6" key="1">
    <citation type="journal article" date="2019" name="Int. J. Syst. Evol. Microbiol.">
        <title>The Global Catalogue of Microorganisms (GCM) 10K type strain sequencing project: providing services to taxonomists for standard genome sequencing and annotation.</title>
        <authorList>
            <consortium name="The Broad Institute Genomics Platform"/>
            <consortium name="The Broad Institute Genome Sequencing Center for Infectious Disease"/>
            <person name="Wu L."/>
            <person name="Ma J."/>
        </authorList>
    </citation>
    <scope>NUCLEOTIDE SEQUENCE [LARGE SCALE GENOMIC DNA]</scope>
    <source>
        <strain evidence="6">JCM 17316</strain>
    </source>
</reference>
<dbReference type="EMBL" id="BAABDO010000144">
    <property type="protein sequence ID" value="GAA4156537.1"/>
    <property type="molecule type" value="Genomic_DNA"/>
</dbReference>
<dbReference type="SUPFAM" id="SSF64288">
    <property type="entry name" value="Chorismate lyase-like"/>
    <property type="match status" value="1"/>
</dbReference>
<feature type="domain" description="HTH gntR-type" evidence="4">
    <location>
        <begin position="8"/>
        <end position="76"/>
    </location>
</feature>
<dbReference type="CDD" id="cd07377">
    <property type="entry name" value="WHTH_GntR"/>
    <property type="match status" value="1"/>
</dbReference>
<dbReference type="InterPro" id="IPR000524">
    <property type="entry name" value="Tscrpt_reg_HTH_GntR"/>
</dbReference>
<dbReference type="Pfam" id="PF00392">
    <property type="entry name" value="GntR"/>
    <property type="match status" value="1"/>
</dbReference>
<keyword evidence="3" id="KW-0804">Transcription</keyword>
<dbReference type="SUPFAM" id="SSF46785">
    <property type="entry name" value="Winged helix' DNA-binding domain"/>
    <property type="match status" value="1"/>
</dbReference>
<dbReference type="PANTHER" id="PTHR44846">
    <property type="entry name" value="MANNOSYL-D-GLYCERATE TRANSPORT/METABOLISM SYSTEM REPRESSOR MNGR-RELATED"/>
    <property type="match status" value="1"/>
</dbReference>
<sequence length="243" mass="26353">MANDATYTPKYVRILEVLKERIQDGTYPVGERLPSETALVQEFAVSRPTVVRALNDLELLGWIEREHGRGSFVKARPSDEPEDRLRLGLAVLDRQEKADSVRLVEAGRRSAPGWVATRLGLAENAPVVLRRRLGVHEGVISDLVSLWAPLDIASSGPLGQSAPLTVPVRRLLTMAAPGRLVRVTEAISARRASGEEAKLLELAPGDPVLSVVASVLDSTGRTVLVLEVALPGTLHELTDTYPI</sequence>
<keyword evidence="6" id="KW-1185">Reference proteome</keyword>
<organism evidence="5 6">
    <name type="scientific">Actinomadura keratinilytica</name>
    <dbReference type="NCBI Taxonomy" id="547461"/>
    <lineage>
        <taxon>Bacteria</taxon>
        <taxon>Bacillati</taxon>
        <taxon>Actinomycetota</taxon>
        <taxon>Actinomycetes</taxon>
        <taxon>Streptosporangiales</taxon>
        <taxon>Thermomonosporaceae</taxon>
        <taxon>Actinomadura</taxon>
    </lineage>
</organism>